<dbReference type="Proteomes" id="UP000623010">
    <property type="component" value="Unassembled WGS sequence"/>
</dbReference>
<protein>
    <submittedName>
        <fullName evidence="1">Uncharacterized protein</fullName>
    </submittedName>
</protein>
<gene>
    <name evidence="1" type="ORF">GCM10010389_21320</name>
</gene>
<dbReference type="AlphaFoldDB" id="A0A918R5M9"/>
<evidence type="ECO:0000313" key="2">
    <source>
        <dbReference type="Proteomes" id="UP000623010"/>
    </source>
</evidence>
<name>A0A918R5M9_9ACTN</name>
<reference evidence="1" key="1">
    <citation type="journal article" date="2014" name="Int. J. Syst. Evol. Microbiol.">
        <title>Complete genome sequence of Corynebacterium casei LMG S-19264T (=DSM 44701T), isolated from a smear-ripened cheese.</title>
        <authorList>
            <consortium name="US DOE Joint Genome Institute (JGI-PGF)"/>
            <person name="Walter F."/>
            <person name="Albersmeier A."/>
            <person name="Kalinowski J."/>
            <person name="Ruckert C."/>
        </authorList>
    </citation>
    <scope>NUCLEOTIDE SEQUENCE</scope>
    <source>
        <strain evidence="1">JCM 5016</strain>
    </source>
</reference>
<evidence type="ECO:0000313" key="1">
    <source>
        <dbReference type="EMBL" id="GGZ83004.1"/>
    </source>
</evidence>
<accession>A0A918R5M9</accession>
<dbReference type="EMBL" id="BMWH01000005">
    <property type="protein sequence ID" value="GGZ83004.1"/>
    <property type="molecule type" value="Genomic_DNA"/>
</dbReference>
<comment type="caution">
    <text evidence="1">The sequence shown here is derived from an EMBL/GenBank/DDBJ whole genome shotgun (WGS) entry which is preliminary data.</text>
</comment>
<keyword evidence="2" id="KW-1185">Reference proteome</keyword>
<proteinExistence type="predicted"/>
<reference evidence="1" key="2">
    <citation type="submission" date="2020-09" db="EMBL/GenBank/DDBJ databases">
        <authorList>
            <person name="Sun Q."/>
            <person name="Ohkuma M."/>
        </authorList>
    </citation>
    <scope>NUCLEOTIDE SEQUENCE</scope>
    <source>
        <strain evidence="1">JCM 5016</strain>
    </source>
</reference>
<organism evidence="1 2">
    <name type="scientific">Streptomyces echinoruber</name>
    <dbReference type="NCBI Taxonomy" id="68898"/>
    <lineage>
        <taxon>Bacteria</taxon>
        <taxon>Bacillati</taxon>
        <taxon>Actinomycetota</taxon>
        <taxon>Actinomycetes</taxon>
        <taxon>Kitasatosporales</taxon>
        <taxon>Streptomycetaceae</taxon>
        <taxon>Streptomyces</taxon>
    </lineage>
</organism>
<sequence>MHKIRYGLWTTGAAVRATSVATEATGVTARSQASWAVRNIVMITTTVSRAAQVPYCTSARRSRGACTMA</sequence>